<protein>
    <recommendedName>
        <fullName evidence="2">histidine kinase</fullName>
        <ecNumber evidence="2">2.7.13.3</ecNumber>
    </recommendedName>
</protein>
<dbReference type="PANTHER" id="PTHR43304:SF1">
    <property type="entry name" value="PAC DOMAIN-CONTAINING PROTEIN"/>
    <property type="match status" value="1"/>
</dbReference>
<dbReference type="InterPro" id="IPR001610">
    <property type="entry name" value="PAC"/>
</dbReference>
<dbReference type="Gene3D" id="3.30.450.20">
    <property type="entry name" value="PAS domain"/>
    <property type="match status" value="3"/>
</dbReference>
<dbReference type="RefSeq" id="WP_129341339.1">
    <property type="nucleotide sequence ID" value="NZ_JACIDD010000006.1"/>
</dbReference>
<dbReference type="NCBIfam" id="TIGR00229">
    <property type="entry name" value="sensory_box"/>
    <property type="match status" value="1"/>
</dbReference>
<dbReference type="CDD" id="cd00130">
    <property type="entry name" value="PAS"/>
    <property type="match status" value="1"/>
</dbReference>
<dbReference type="PANTHER" id="PTHR43304">
    <property type="entry name" value="PHYTOCHROME-LIKE PROTEIN CPH1"/>
    <property type="match status" value="1"/>
</dbReference>
<dbReference type="InterPro" id="IPR036388">
    <property type="entry name" value="WH-like_DNA-bd_sf"/>
</dbReference>
<dbReference type="GO" id="GO:0003677">
    <property type="term" value="F:DNA binding"/>
    <property type="evidence" value="ECO:0007669"/>
    <property type="project" value="InterPro"/>
</dbReference>
<dbReference type="InterPro" id="IPR000014">
    <property type="entry name" value="PAS"/>
</dbReference>
<dbReference type="OrthoDB" id="9760752at2"/>
<evidence type="ECO:0000256" key="1">
    <source>
        <dbReference type="ARBA" id="ARBA00000085"/>
    </source>
</evidence>
<dbReference type="SMART" id="SM00086">
    <property type="entry name" value="PAC"/>
    <property type="match status" value="3"/>
</dbReference>
<name>A0A4Q2J255_9SPHN</name>
<comment type="catalytic activity">
    <reaction evidence="1">
        <text>ATP + protein L-histidine = ADP + protein N-phospho-L-histidine.</text>
        <dbReference type="EC" id="2.7.13.3"/>
    </reaction>
</comment>
<dbReference type="PRINTS" id="PR00038">
    <property type="entry name" value="HTHLUXR"/>
</dbReference>
<comment type="caution">
    <text evidence="6">The sequence shown here is derived from an EMBL/GenBank/DDBJ whole genome shotgun (WGS) entry which is preliminary data.</text>
</comment>
<dbReference type="Pfam" id="PF08448">
    <property type="entry name" value="PAS_4"/>
    <property type="match status" value="1"/>
</dbReference>
<dbReference type="InterPro" id="IPR016032">
    <property type="entry name" value="Sig_transdc_resp-reg_C-effctor"/>
</dbReference>
<dbReference type="InterPro" id="IPR000700">
    <property type="entry name" value="PAS-assoc_C"/>
</dbReference>
<dbReference type="Gene3D" id="1.10.10.10">
    <property type="entry name" value="Winged helix-like DNA-binding domain superfamily/Winged helix DNA-binding domain"/>
    <property type="match status" value="1"/>
</dbReference>
<evidence type="ECO:0000256" key="2">
    <source>
        <dbReference type="ARBA" id="ARBA00012438"/>
    </source>
</evidence>
<dbReference type="InterPro" id="IPR013655">
    <property type="entry name" value="PAS_fold_3"/>
</dbReference>
<dbReference type="InterPro" id="IPR052162">
    <property type="entry name" value="Sensor_kinase/Photoreceptor"/>
</dbReference>
<dbReference type="SMART" id="SM00421">
    <property type="entry name" value="HTH_LUXR"/>
    <property type="match status" value="1"/>
</dbReference>
<dbReference type="InterPro" id="IPR000792">
    <property type="entry name" value="Tscrpt_reg_LuxR_C"/>
</dbReference>
<sequence length="598" mass="67087">MAARIREKDWSSTALGLRQHWPLELTTTLGLILDSAFPQCLVWGDDLLAFFNDAYMGVLGKKPDALGRSFREIWAETWDEVREIIGAAMRGDASFHENLALELERGSGPEKTWWTFSVSPVRYASDRVAGVLVTAWETTKLLLAEQEAVHQAHELQRFSALVPEMLWVTRIPNQVAWANQRMIDFLGVDPTTIGDDWPSIVHPDDVQAIRLRFEKALSRRTIFESRHRLRRADGQYRWVLVRSEPEVGSDGEIEGWYSAATDVHDWHLAMESMHSKEELFETFAHSSHKVLWIVDVESQQIEYLAGDTAHLWGEQTGSQIRSWNDWLATVHPDDRDQQIDFLPRLQAGELICEEYRVIGDEGQIRKLRETLFAVSDSAGNIRSIGGIAERIDAPDHQQVYLVGFEPGDEARLAGRFWRRGFKPRIFDTVDQFVKIASALQAGCILFCVPSAPNSLGRILGALGARRSAFRTIALTPEHGDAQEVRSLMKMGAFDVLPETGGAEEQMLRTVREALHALTERKEANAAGAQSARERLAALSPREREVLTRLLTGLSSKLIAKELGLSPRTIEVHRANIKDKLQVGTMSEAMALAASAGLT</sequence>
<dbReference type="Pfam" id="PF00196">
    <property type="entry name" value="GerE"/>
    <property type="match status" value="1"/>
</dbReference>
<dbReference type="GO" id="GO:0004673">
    <property type="term" value="F:protein histidine kinase activity"/>
    <property type="evidence" value="ECO:0007669"/>
    <property type="project" value="UniProtKB-EC"/>
</dbReference>
<keyword evidence="7" id="KW-1185">Reference proteome</keyword>
<dbReference type="EC" id="2.7.13.3" evidence="2"/>
<gene>
    <name evidence="6" type="ORF">EO081_08170</name>
</gene>
<dbReference type="SUPFAM" id="SSF46894">
    <property type="entry name" value="C-terminal effector domain of the bipartite response regulators"/>
    <property type="match status" value="1"/>
</dbReference>
<dbReference type="Proteomes" id="UP000292347">
    <property type="component" value="Unassembled WGS sequence"/>
</dbReference>
<dbReference type="SUPFAM" id="SSF55785">
    <property type="entry name" value="PYP-like sensor domain (PAS domain)"/>
    <property type="match status" value="3"/>
</dbReference>
<dbReference type="PROSITE" id="PS50043">
    <property type="entry name" value="HTH_LUXR_2"/>
    <property type="match status" value="1"/>
</dbReference>
<keyword evidence="3" id="KW-0597">Phosphoprotein</keyword>
<proteinExistence type="predicted"/>
<dbReference type="EMBL" id="SDPT01000001">
    <property type="protein sequence ID" value="RXZ35571.1"/>
    <property type="molecule type" value="Genomic_DNA"/>
</dbReference>
<reference evidence="6 7" key="1">
    <citation type="submission" date="2019-01" db="EMBL/GenBank/DDBJ databases">
        <title>Sphingomonas mucosissima sp. nov. and Sphingomonas desiccabilis sp. nov., from biological soil crusts in the Colorado Plateau, USA.</title>
        <authorList>
            <person name="Zhu D."/>
        </authorList>
    </citation>
    <scope>NUCLEOTIDE SEQUENCE [LARGE SCALE GENOMIC DNA]</scope>
    <source>
        <strain evidence="6 7">CP1D</strain>
    </source>
</reference>
<evidence type="ECO:0000256" key="5">
    <source>
        <dbReference type="ARBA" id="ARBA00022777"/>
    </source>
</evidence>
<dbReference type="InterPro" id="IPR035965">
    <property type="entry name" value="PAS-like_dom_sf"/>
</dbReference>
<dbReference type="CDD" id="cd06170">
    <property type="entry name" value="LuxR_C_like"/>
    <property type="match status" value="1"/>
</dbReference>
<evidence type="ECO:0000256" key="4">
    <source>
        <dbReference type="ARBA" id="ARBA00022679"/>
    </source>
</evidence>
<keyword evidence="5" id="KW-0418">Kinase</keyword>
<dbReference type="PROSITE" id="PS50113">
    <property type="entry name" value="PAC"/>
    <property type="match status" value="1"/>
</dbReference>
<evidence type="ECO:0000313" key="7">
    <source>
        <dbReference type="Proteomes" id="UP000292347"/>
    </source>
</evidence>
<dbReference type="Pfam" id="PF08447">
    <property type="entry name" value="PAS_3"/>
    <property type="match status" value="2"/>
</dbReference>
<dbReference type="AlphaFoldDB" id="A0A4Q2J255"/>
<dbReference type="PROSITE" id="PS00622">
    <property type="entry name" value="HTH_LUXR_1"/>
    <property type="match status" value="1"/>
</dbReference>
<organism evidence="6 7">
    <name type="scientific">Sphingomonas desiccabilis</name>
    <dbReference type="NCBI Taxonomy" id="429134"/>
    <lineage>
        <taxon>Bacteria</taxon>
        <taxon>Pseudomonadati</taxon>
        <taxon>Pseudomonadota</taxon>
        <taxon>Alphaproteobacteria</taxon>
        <taxon>Sphingomonadales</taxon>
        <taxon>Sphingomonadaceae</taxon>
        <taxon>Sphingomonas</taxon>
    </lineage>
</organism>
<dbReference type="GO" id="GO:0006355">
    <property type="term" value="P:regulation of DNA-templated transcription"/>
    <property type="evidence" value="ECO:0007669"/>
    <property type="project" value="InterPro"/>
</dbReference>
<keyword evidence="4" id="KW-0808">Transferase</keyword>
<accession>A0A4Q2J255</accession>
<dbReference type="SMART" id="SM00091">
    <property type="entry name" value="PAS"/>
    <property type="match status" value="3"/>
</dbReference>
<evidence type="ECO:0000313" key="6">
    <source>
        <dbReference type="EMBL" id="RXZ35571.1"/>
    </source>
</evidence>
<evidence type="ECO:0000256" key="3">
    <source>
        <dbReference type="ARBA" id="ARBA00022553"/>
    </source>
</evidence>
<dbReference type="InterPro" id="IPR013656">
    <property type="entry name" value="PAS_4"/>
</dbReference>